<dbReference type="EMBL" id="FUKR01000061">
    <property type="protein sequence ID" value="SJN38525.1"/>
    <property type="molecule type" value="Genomic_DNA"/>
</dbReference>
<name>A0A1R4K370_9MICO</name>
<keyword evidence="1" id="KW-0472">Membrane</keyword>
<proteinExistence type="predicted"/>
<dbReference type="Proteomes" id="UP000196778">
    <property type="component" value="Unassembled WGS sequence"/>
</dbReference>
<keyword evidence="1" id="KW-1133">Transmembrane helix</keyword>
<keyword evidence="1" id="KW-0812">Transmembrane</keyword>
<feature type="transmembrane region" description="Helical" evidence="1">
    <location>
        <begin position="49"/>
        <end position="71"/>
    </location>
</feature>
<evidence type="ECO:0000313" key="3">
    <source>
        <dbReference type="Proteomes" id="UP000196778"/>
    </source>
</evidence>
<reference evidence="3" key="1">
    <citation type="submission" date="2017-02" db="EMBL/GenBank/DDBJ databases">
        <authorList>
            <person name="Dridi B."/>
        </authorList>
    </citation>
    <scope>NUCLEOTIDE SEQUENCE [LARGE SCALE GENOMIC DNA]</scope>
    <source>
        <strain evidence="3">EB411</strain>
    </source>
</reference>
<gene>
    <name evidence="2" type="ORF">FM119_10975</name>
</gene>
<feature type="transmembrane region" description="Helical" evidence="1">
    <location>
        <begin position="21"/>
        <end position="43"/>
    </location>
</feature>
<accession>A0A1R4K370</accession>
<sequence length="246" mass="27018">MTEYSVTYNPTTVEDARGWCLKIIGIAVGISVLFSAVTLFFIASGRPSVYLTIATGVMWLITLLGVLPVYLSMRKKLAATLASAQPLIRVDGTGIAYGVVPFTPWSGIESVLWTDRREAQRRTIERTFFLFRGMKRLSARATGEGLVVAVAYRDGAAAHAAVAEDKRWALRRWGASFDAAQPCDLPLYLDSALTHEQIAGFRSALESFAPAGVPIHDFSNVKDLTVHLAAEFERTDPRRRRTAQPG</sequence>
<dbReference type="RefSeq" id="WP_087138078.1">
    <property type="nucleotide sequence ID" value="NZ_FUKR01000061.1"/>
</dbReference>
<keyword evidence="3" id="KW-1185">Reference proteome</keyword>
<organism evidence="2 3">
    <name type="scientific">Mycetocola reblochoni REB411</name>
    <dbReference type="NCBI Taxonomy" id="1255698"/>
    <lineage>
        <taxon>Bacteria</taxon>
        <taxon>Bacillati</taxon>
        <taxon>Actinomycetota</taxon>
        <taxon>Actinomycetes</taxon>
        <taxon>Micrococcales</taxon>
        <taxon>Microbacteriaceae</taxon>
        <taxon>Mycetocola</taxon>
    </lineage>
</organism>
<evidence type="ECO:0000256" key="1">
    <source>
        <dbReference type="SAM" id="Phobius"/>
    </source>
</evidence>
<evidence type="ECO:0000313" key="2">
    <source>
        <dbReference type="EMBL" id="SJN38525.1"/>
    </source>
</evidence>
<protein>
    <submittedName>
        <fullName evidence="2">Uncharacterized protein</fullName>
    </submittedName>
</protein>
<dbReference type="AlphaFoldDB" id="A0A1R4K370"/>